<dbReference type="EMBL" id="SDKK01000019">
    <property type="protein sequence ID" value="TYC54541.1"/>
    <property type="molecule type" value="Genomic_DNA"/>
</dbReference>
<dbReference type="RefSeq" id="WP_148580605.1">
    <property type="nucleotide sequence ID" value="NZ_SDKK01000019.1"/>
</dbReference>
<name>A0A6C2CKN6_9RHOO</name>
<evidence type="ECO:0000313" key="1">
    <source>
        <dbReference type="EMBL" id="TYC54541.1"/>
    </source>
</evidence>
<reference evidence="1 2" key="1">
    <citation type="submission" date="2019-01" db="EMBL/GenBank/DDBJ databases">
        <title>Zoogloea oleivorans genome sequencing and assembly.</title>
        <authorList>
            <person name="Tancsics A."/>
            <person name="Farkas M."/>
            <person name="Kriszt B."/>
            <person name="Maroti G."/>
            <person name="Horvath B."/>
        </authorList>
    </citation>
    <scope>NUCLEOTIDE SEQUENCE [LARGE SCALE GENOMIC DNA]</scope>
    <source>
        <strain evidence="1 2">Buc</strain>
    </source>
</reference>
<dbReference type="NCBIfam" id="NF041023">
    <property type="entry name" value="PP0621_fam"/>
    <property type="match status" value="1"/>
</dbReference>
<evidence type="ECO:0008006" key="3">
    <source>
        <dbReference type="Google" id="ProtNLM"/>
    </source>
</evidence>
<dbReference type="OrthoDB" id="9814432at2"/>
<sequence length="87" mass="9617">MRNIFLFILVLIGIFYVRRALRRTGRADGQAADEARGAPAEAPREQVVIEQMVACVHCGLHVPESEGLHGAGGFYCSEEHRRLGPRS</sequence>
<evidence type="ECO:0000313" key="2">
    <source>
        <dbReference type="Proteomes" id="UP000389128"/>
    </source>
</evidence>
<keyword evidence="2" id="KW-1185">Reference proteome</keyword>
<dbReference type="AlphaFoldDB" id="A0A6C2CKN6"/>
<dbReference type="Proteomes" id="UP000389128">
    <property type="component" value="Unassembled WGS sequence"/>
</dbReference>
<dbReference type="InterPro" id="IPR049708">
    <property type="entry name" value="PP0621-like"/>
</dbReference>
<accession>A0A6C2CKN6</accession>
<gene>
    <name evidence="1" type="ORF">ETQ85_18730</name>
</gene>
<protein>
    <recommendedName>
        <fullName evidence="3">Preprotein translocase subunit YajC</fullName>
    </recommendedName>
</protein>
<organism evidence="1 2">
    <name type="scientific">Zoogloea oleivorans</name>
    <dbReference type="NCBI Taxonomy" id="1552750"/>
    <lineage>
        <taxon>Bacteria</taxon>
        <taxon>Pseudomonadati</taxon>
        <taxon>Pseudomonadota</taxon>
        <taxon>Betaproteobacteria</taxon>
        <taxon>Rhodocyclales</taxon>
        <taxon>Zoogloeaceae</taxon>
        <taxon>Zoogloea</taxon>
    </lineage>
</organism>
<comment type="caution">
    <text evidence="1">The sequence shown here is derived from an EMBL/GenBank/DDBJ whole genome shotgun (WGS) entry which is preliminary data.</text>
</comment>
<proteinExistence type="predicted"/>